<dbReference type="Proteomes" id="UP000823872">
    <property type="component" value="Chromosome C1"/>
</dbReference>
<accession>A0ABI7XCN3</accession>
<proteinExistence type="predicted"/>
<feature type="region of interest" description="Disordered" evidence="3">
    <location>
        <begin position="1318"/>
        <end position="1345"/>
    </location>
</feature>
<reference evidence="5 6" key="1">
    <citation type="submission" date="2021-02" db="EMBL/GenBank/DDBJ databases">
        <title>Safari Cat Assemblies.</title>
        <authorList>
            <person name="Bredemeyer K.R."/>
            <person name="Murphy W.J."/>
        </authorList>
    </citation>
    <scope>NUCLEOTIDE SEQUENCE [LARGE SCALE GENOMIC DNA]</scope>
</reference>
<reference evidence="5" key="3">
    <citation type="submission" date="2025-09" db="UniProtKB">
        <authorList>
            <consortium name="Ensembl"/>
        </authorList>
    </citation>
    <scope>IDENTIFICATION</scope>
    <source>
        <strain evidence="5">breed Abyssinian</strain>
    </source>
</reference>
<dbReference type="InterPro" id="IPR055167">
    <property type="entry name" value="Rootletin-like_CC"/>
</dbReference>
<dbReference type="Ensembl" id="ENSFCTT00005030935.1">
    <property type="protein sequence ID" value="ENSFCTP00005020305.1"/>
    <property type="gene ID" value="ENSFCTG00005011038.1"/>
</dbReference>
<feature type="coiled-coil region" evidence="2">
    <location>
        <begin position="1268"/>
        <end position="1302"/>
    </location>
</feature>
<protein>
    <recommendedName>
        <fullName evidence="4">Rootletin-like coiled-coil domain-containing protein</fullName>
    </recommendedName>
</protein>
<evidence type="ECO:0000256" key="2">
    <source>
        <dbReference type="SAM" id="Coils"/>
    </source>
</evidence>
<sequence length="1627" mass="182165">LTSPPSNPGGDCMGSWMGRCVPWRLEDTVLSPMASREDRALTVRGEGWPALPTPVPARIREIVAGSLRDEPHQGLQQPPAVSAGVQEENERLQEELSRLGELLAQADAEQDELAGRYHAVSARLQARLETTEARLRRSELEHSADLEEALGRLEAAEQRSTGLSQVNTLLREQLGHMKKANDRLAEELARTTDGVLHLRGQLELTEARRRDFLLLWRQVTALRVQLVELRTTAERALTDMRAEMARTAGRLQTACLALGSRLRLAASSAAGALEQRLRDQVRETLQLQGRWDAEKVALQARLSEQTLLVEKLTEQNSKKERTISSLKMDVQKLESRRSGGQRAADTLEDQVEALQRVLKSITEVAQEDAGCPERACSGGPEAQEAQGQVRRPGSSASPHRGVSPTRAHALDALHPALQAVHAAIERWRLLEQELRLQLGSSQAVAARLREQLSEAQRELQAARRLLQERAQEQVREPEDLLRELEAQSREAQRCRESSELLQREKRALETAVEEMRGKAACADAEKQRLEAENTELHRSLLLWAEQKEELVQQGKRGRRELETSQGRLEQLEEKVSGLKKELVSAQEALNSARLQRDVLESEREGLHRALARAESSNTDLELLVTRLKSEGVEQRDSLAKMAALTEGLARDKGALGHQVLQLEQERERLRERQKALEQERAGALERLARAEQQLGPAQQACGRLEERLQGREAAFERQRARLQEQVGQVTCKKQALEEQLAQSLQDREAQRDTLQRTLQEKEALSEERAQLLAKQEALERQVRLTAEEAAELRAERDSLERSLFETQQLVMQLQAQREQLEGQARSMRLARQALQVEMQQLRSAWEVQETKLQWDVGRLQRQVAQQERDLQLALESQALAHHEDLARLQREKESLSLSLTEEKEVAAHRLEQEKKLVAKNAAKREALKEEIQSLKHERDESLLQLENEMQEALSLKEEERRLLREELFRAMQELGQVRQEAQSQQKQAEATVSATAAELKALQARFEDAISAHQREAAALRDSLREMAAERSNAGREAEGLRAQLDEAREALAVLRGELQGSEESREGLRREALEARRALGEEAREKAVLRSSNTELRAALRRAEQDKASFQRSKEEREQKVLVLEEARAAAQKEACELRASLREVQQARADACRELQELGTQVRAAVLEPRPTEMSPPPLSGSPRCLQGTQKRLQESISYEGMVSEALMTLPQVLRLRRELEEAEAGAEARKQQLEEGLCRSRGAERTLRAELHMVTGKLQQAGSVADGLQARLDEAGRRLHSLEGELARAEGARRHAEAQLGRLWSTLCRGHPLPSLVPTTAGPPTRSSSPLRWPSPAPGDPCPDVEDVASVRDALTDFVQKLRVAQRERDDWHLQVVSLSGRLSEAERERAQAQSRAARLQEALAEAEEARRQAESERRRAQAARALQEEALRSLEEQHRAGRRAASWEKRRLQVGHAAGGDLGTEGEGWGPVLLLQPAPWLQGPPSTQPALRGPRALSRTSFPEGKAGLTPPPPTPTTRGPLQTPTPGLLQTEQETLRKEGDTARRGARKEQVPQPVGSLHQDGDRAPRHHQRRQVSWASLGGAPRGGEWAECARTPGSACQSWAGARAQQRAAEPAGGWRKE</sequence>
<feature type="region of interest" description="Disordered" evidence="3">
    <location>
        <begin position="1480"/>
        <end position="1595"/>
    </location>
</feature>
<feature type="domain" description="Rootletin-like coiled-coil" evidence="4">
    <location>
        <begin position="87"/>
        <end position="247"/>
    </location>
</feature>
<keyword evidence="1 2" id="KW-0175">Coiled coil</keyword>
<organism evidence="5 6">
    <name type="scientific">Felis catus</name>
    <name type="common">Cat</name>
    <name type="synonym">Felis silvestris catus</name>
    <dbReference type="NCBI Taxonomy" id="9685"/>
    <lineage>
        <taxon>Eukaryota</taxon>
        <taxon>Metazoa</taxon>
        <taxon>Chordata</taxon>
        <taxon>Craniata</taxon>
        <taxon>Vertebrata</taxon>
        <taxon>Euteleostomi</taxon>
        <taxon>Mammalia</taxon>
        <taxon>Eutheria</taxon>
        <taxon>Laurasiatheria</taxon>
        <taxon>Carnivora</taxon>
        <taxon>Feliformia</taxon>
        <taxon>Felidae</taxon>
        <taxon>Felinae</taxon>
        <taxon>Felis</taxon>
    </lineage>
</organism>
<evidence type="ECO:0000256" key="3">
    <source>
        <dbReference type="SAM" id="MobiDB-lite"/>
    </source>
</evidence>
<name>A0ABI7XCN3_FELCA</name>
<feature type="coiled-coil region" evidence="2">
    <location>
        <begin position="295"/>
        <end position="364"/>
    </location>
</feature>
<dbReference type="Gene3D" id="1.10.287.1490">
    <property type="match status" value="1"/>
</dbReference>
<feature type="region of interest" description="Disordered" evidence="3">
    <location>
        <begin position="1608"/>
        <end position="1627"/>
    </location>
</feature>
<feature type="compositionally biased region" description="Basic and acidic residues" evidence="3">
    <location>
        <begin position="1539"/>
        <end position="1556"/>
    </location>
</feature>
<feature type="coiled-coil region" evidence="2">
    <location>
        <begin position="82"/>
        <end position="141"/>
    </location>
</feature>
<reference evidence="5" key="2">
    <citation type="submission" date="2025-08" db="UniProtKB">
        <authorList>
            <consortium name="Ensembl"/>
        </authorList>
    </citation>
    <scope>IDENTIFICATION</scope>
    <source>
        <strain evidence="5">breed Abyssinian</strain>
    </source>
</reference>
<keyword evidence="6" id="KW-1185">Reference proteome</keyword>
<feature type="region of interest" description="Disordered" evidence="3">
    <location>
        <begin position="368"/>
        <end position="404"/>
    </location>
</feature>
<dbReference type="PANTHER" id="PTHR23159">
    <property type="entry name" value="CENTROSOMAL PROTEIN 2"/>
    <property type="match status" value="1"/>
</dbReference>
<evidence type="ECO:0000313" key="5">
    <source>
        <dbReference type="Ensembl" id="ENSFCTP00005020305.1"/>
    </source>
</evidence>
<feature type="coiled-coil region" evidence="2">
    <location>
        <begin position="1379"/>
        <end position="1441"/>
    </location>
</feature>
<dbReference type="SUPFAM" id="SSF56954">
    <property type="entry name" value="Outer membrane efflux proteins (OEP)"/>
    <property type="match status" value="1"/>
</dbReference>
<feature type="compositionally biased region" description="Low complexity" evidence="3">
    <location>
        <begin position="1521"/>
        <end position="1536"/>
    </location>
</feature>
<dbReference type="Pfam" id="PF15035">
    <property type="entry name" value="Rootletin"/>
    <property type="match status" value="1"/>
</dbReference>
<feature type="coiled-coil region" evidence="2">
    <location>
        <begin position="438"/>
        <end position="1163"/>
    </location>
</feature>
<dbReference type="GeneTree" id="ENSGT00940000162689"/>
<evidence type="ECO:0000256" key="1">
    <source>
        <dbReference type="ARBA" id="ARBA00023054"/>
    </source>
</evidence>
<evidence type="ECO:0000313" key="6">
    <source>
        <dbReference type="Proteomes" id="UP000823872"/>
    </source>
</evidence>
<evidence type="ECO:0000259" key="4">
    <source>
        <dbReference type="Pfam" id="PF15035"/>
    </source>
</evidence>
<dbReference type="PANTHER" id="PTHR23159:SF16">
    <property type="entry name" value="CILIARY ROOTLET COILED-COIL PROTEIN 2"/>
    <property type="match status" value="1"/>
</dbReference>
<gene>
    <name evidence="5" type="primary">CROCC2</name>
</gene>